<accession>A0A382YYK9</accession>
<organism evidence="2">
    <name type="scientific">marine metagenome</name>
    <dbReference type="NCBI Taxonomy" id="408172"/>
    <lineage>
        <taxon>unclassified sequences</taxon>
        <taxon>metagenomes</taxon>
        <taxon>ecological metagenomes</taxon>
    </lineage>
</organism>
<reference evidence="2" key="1">
    <citation type="submission" date="2018-05" db="EMBL/GenBank/DDBJ databases">
        <authorList>
            <person name="Lanie J.A."/>
            <person name="Ng W.-L."/>
            <person name="Kazmierczak K.M."/>
            <person name="Andrzejewski T.M."/>
            <person name="Davidsen T.M."/>
            <person name="Wayne K.J."/>
            <person name="Tettelin H."/>
            <person name="Glass J.I."/>
            <person name="Rusch D."/>
            <person name="Podicherti R."/>
            <person name="Tsui H.-C.T."/>
            <person name="Winkler M.E."/>
        </authorList>
    </citation>
    <scope>NUCLEOTIDE SEQUENCE</scope>
</reference>
<sequence>MFTASFNALPTENLGLLEAGICILSPVLGFLPVVAFLSLTVKFPNPTILTFSCLLRALVIVSKRLSIALVASDLERPADEETEAIKSFLFTRHSLSCYFYRLLFLYKFRQ</sequence>
<dbReference type="EMBL" id="UINC01179579">
    <property type="protein sequence ID" value="SVD88326.1"/>
    <property type="molecule type" value="Genomic_DNA"/>
</dbReference>
<keyword evidence="1" id="KW-0472">Membrane</keyword>
<protein>
    <submittedName>
        <fullName evidence="2">Uncharacterized protein</fullName>
    </submittedName>
</protein>
<evidence type="ECO:0000313" key="2">
    <source>
        <dbReference type="EMBL" id="SVD88326.1"/>
    </source>
</evidence>
<keyword evidence="1" id="KW-1133">Transmembrane helix</keyword>
<name>A0A382YYK9_9ZZZZ</name>
<dbReference type="AlphaFoldDB" id="A0A382YYK9"/>
<gene>
    <name evidence="2" type="ORF">METZ01_LOCUS441180</name>
</gene>
<feature type="transmembrane region" description="Helical" evidence="1">
    <location>
        <begin position="16"/>
        <end position="41"/>
    </location>
</feature>
<evidence type="ECO:0000256" key="1">
    <source>
        <dbReference type="SAM" id="Phobius"/>
    </source>
</evidence>
<keyword evidence="1" id="KW-0812">Transmembrane</keyword>
<proteinExistence type="predicted"/>